<dbReference type="Pfam" id="PF07699">
    <property type="entry name" value="Ephrin_rec_like"/>
    <property type="match status" value="5"/>
</dbReference>
<dbReference type="InterPro" id="IPR036179">
    <property type="entry name" value="Ig-like_dom_sf"/>
</dbReference>
<feature type="domain" description="Ig-like" evidence="6">
    <location>
        <begin position="1435"/>
        <end position="1516"/>
    </location>
</feature>
<dbReference type="InterPro" id="IPR003598">
    <property type="entry name" value="Ig_sub2"/>
</dbReference>
<evidence type="ECO:0000256" key="2">
    <source>
        <dbReference type="SAM" id="Coils"/>
    </source>
</evidence>
<keyword evidence="4" id="KW-1133">Transmembrane helix</keyword>
<dbReference type="InParanoid" id="A0A1S3KAK5"/>
<dbReference type="OrthoDB" id="413581at2759"/>
<dbReference type="Gene3D" id="2.10.25.10">
    <property type="entry name" value="Laminin"/>
    <property type="match status" value="1"/>
</dbReference>
<protein>
    <submittedName>
        <fullName evidence="8">Uncharacterized protein LOC106180167</fullName>
    </submittedName>
</protein>
<dbReference type="RefSeq" id="XP_013419527.1">
    <property type="nucleotide sequence ID" value="XM_013564073.1"/>
</dbReference>
<dbReference type="SMART" id="SM00409">
    <property type="entry name" value="IG"/>
    <property type="match status" value="2"/>
</dbReference>
<feature type="region of interest" description="Disordered" evidence="3">
    <location>
        <begin position="2217"/>
        <end position="2288"/>
    </location>
</feature>
<dbReference type="InterPro" id="IPR009030">
    <property type="entry name" value="Growth_fac_rcpt_cys_sf"/>
</dbReference>
<dbReference type="FunFam" id="2.10.50.10:FF:000032">
    <property type="entry name" value="Uncharacterized protein, isoform A"/>
    <property type="match status" value="1"/>
</dbReference>
<dbReference type="InterPro" id="IPR013783">
    <property type="entry name" value="Ig-like_fold"/>
</dbReference>
<feature type="transmembrane region" description="Helical" evidence="4">
    <location>
        <begin position="2105"/>
        <end position="2128"/>
    </location>
</feature>
<keyword evidence="7" id="KW-1185">Reference proteome</keyword>
<evidence type="ECO:0000259" key="6">
    <source>
        <dbReference type="PROSITE" id="PS50835"/>
    </source>
</evidence>
<dbReference type="Proteomes" id="UP000085678">
    <property type="component" value="Unplaced"/>
</dbReference>
<keyword evidence="2" id="KW-0175">Coiled coil</keyword>
<evidence type="ECO:0000256" key="1">
    <source>
        <dbReference type="PROSITE-ProRule" id="PRU00076"/>
    </source>
</evidence>
<feature type="coiled-coil region" evidence="2">
    <location>
        <begin position="830"/>
        <end position="857"/>
    </location>
</feature>
<keyword evidence="1" id="KW-0245">EGF-like domain</keyword>
<dbReference type="PROSITE" id="PS50835">
    <property type="entry name" value="IG_LIKE"/>
    <property type="match status" value="2"/>
</dbReference>
<dbReference type="SUPFAM" id="SSF57184">
    <property type="entry name" value="Growth factor receptor domain"/>
    <property type="match status" value="1"/>
</dbReference>
<feature type="compositionally biased region" description="Acidic residues" evidence="3">
    <location>
        <begin position="2236"/>
        <end position="2250"/>
    </location>
</feature>
<dbReference type="InterPro" id="IPR007110">
    <property type="entry name" value="Ig-like_dom"/>
</dbReference>
<dbReference type="SMART" id="SM01411">
    <property type="entry name" value="Ephrin_rec_like"/>
    <property type="match status" value="5"/>
</dbReference>
<dbReference type="SUPFAM" id="SSF57196">
    <property type="entry name" value="EGF/Laminin"/>
    <property type="match status" value="1"/>
</dbReference>
<keyword evidence="4" id="KW-0812">Transmembrane</keyword>
<dbReference type="GeneID" id="106180167"/>
<dbReference type="STRING" id="7574.A0A1S3KAK5"/>
<evidence type="ECO:0000259" key="5">
    <source>
        <dbReference type="PROSITE" id="PS50026"/>
    </source>
</evidence>
<organism evidence="7 8">
    <name type="scientific">Lingula anatina</name>
    <name type="common">Brachiopod</name>
    <name type="synonym">Lingula unguis</name>
    <dbReference type="NCBI Taxonomy" id="7574"/>
    <lineage>
        <taxon>Eukaryota</taxon>
        <taxon>Metazoa</taxon>
        <taxon>Spiralia</taxon>
        <taxon>Lophotrochozoa</taxon>
        <taxon>Brachiopoda</taxon>
        <taxon>Linguliformea</taxon>
        <taxon>Lingulata</taxon>
        <taxon>Lingulida</taxon>
        <taxon>Linguloidea</taxon>
        <taxon>Lingulidae</taxon>
        <taxon>Lingula</taxon>
    </lineage>
</organism>
<evidence type="ECO:0000313" key="7">
    <source>
        <dbReference type="Proteomes" id="UP000085678"/>
    </source>
</evidence>
<dbReference type="Pfam" id="PF13927">
    <property type="entry name" value="Ig_3"/>
    <property type="match status" value="2"/>
</dbReference>
<dbReference type="InterPro" id="IPR000742">
    <property type="entry name" value="EGF"/>
</dbReference>
<feature type="domain" description="Ig-like" evidence="6">
    <location>
        <begin position="1521"/>
        <end position="1609"/>
    </location>
</feature>
<sequence length="2288" mass="250837">MVGSASRVCLPSATWSGQKTACLPKQCPDIRSEDGLIPQNGFVNLPCHTDFKSRCTIGCYDGHYMDDFVKNFRECIVDADGSVSWSTDLIECKEISTCSPNPCRHGGVCVPINVTTFQCDCTGTGYHGNTCERGHIASPVDVESLLLHRQTKTFTITARPVESLTIIPYSDFNSIEFIPSSVTMNSTVTSATFAMVPRRTGTWIISYKLSGPSASEYDPIPVSVVSVARPRFPAELSVFERLGIAPGTLPMGQFWLNVSLLSGELSLMSTEEWFTDPTLEHVNFTGGIVQLMTPSFTVPLTLYGLAVEWKGTPLTLKVSEMTIEQEAHLSNYDSSRWKGSLIKPDATRMSQKDITALEESNSLAKAIANVYAQYFPKWLNISFSFDRDSRVNVPVQVDTKSKATIADWMNYSKSNVFLSMESSVTANITLGESTMTLHSGEINMRTTLKALPTNASAMFINITSEMASELQSTEMFRALDNYGWKVGVEQIGFSGLQGFEFTSLALNVDRIIGDVWVQFVVNKTFDDASSKSATTLNLQGGSVVQTQDLVKSVYRQLPAFAGGKGRLLLDHAVQNSNLWTVESEDAAWAATLGNTNTLDFNMVDSVVLLSPLNKYIKPDKNVQGRVTFHCSVPNPCSIGHFTLTFPGTICFGRLCLSDSNPVHLDMEPNGETTVISEVGHGENLTSHVAIQDNCNITMAMDGSQSVTGQVPVKLSLLDNVVPVVMVIGNETLSISSTIQLNSSYPLLVNVSSSFADTSLPPSWNLQGRFVDGDGGRESLQGSLEGQFYRYFSGISNIVDERIKVIDQALENARNGYNEAQALVLGAKTTLDNATNVLQQADANVVRIEEELRVVEGEFQAAFGHLEATREAVEGLCTTVSCPAVAVSGELCEVKDTVVDKKITTECCAQCTKVSQVVRQYVCRTTCFDFKKIEEITDYWSCGMFGGFFSGCSGGKVVTKFEVHIKVYDCRENEKYCPMLVNKAEDKTCCEPCEKIIESGIVPVEECRVVPNLHYVSDPVCVARNSECNKIIRSAYAALGKSRNESFEILDQLQKLRISANVARLEKEGQQVRHDSAERKYQSALILNDTKHSYLKQAKRSKEQLVAQLRDALLLQKKLVDHTKPLSVEYVQINMSLPEDKVTVIPVTIGVDEFSLGKKEYVTFLDNGNLQQSMVNAVLLISRQIYGDIEAATRSKRSAMPSRRLRRQVSDQNSTSDVIHVENSCKVFTAILNYLNASIQLDKTLRPRNQTTDDNMTSSVSHLKELSQKTYSVDLNTTGIRLLNLTEQDLINLSSQSENNETAAMKNVISLLDQELTDAGANSNNSNNIELWYYAMQNFSLPDSLSETFNCYSFSDCILTELQMLSDILLTSKYVQAKQMLSRVQEIRQSFEMSLVIFDSKNFTRETQTLFATQLSDFFSLLVTLRNEHAICGETPTISSQSNFTEFVRQGDPTRLTCDVTGTPTPAITWKKNGLHLASVSGSNLEIPKEIVTDGDSYECVGTNHFGVVTSFPMRIQVVWAPTVVSHPESTATTYMNPRSTAFTCNASGSPQPGYEWYFARSANGTKQLINDSGSSMLLIRQPTANQTGFYFCRAYNDYGEVFSQPAKLTVLSIKTASPFAQLSFKVTPKYLAMTIPVGRILLSYDDTTNLTTVNMEDSTAISFTTLMTNTTGADAMSTAEPATTTSVDSSVSLDRYKNITQIISELLRPFNLSLFTISSERKYANDAEDLKAYIIGQNMSERDTPFIDYTDFAIALAESVVNLNTTLQDINSKLASQDNFYLGENPVVIGNISSALIHPFCSIGSGLSQNGFLCAPCIPGTYRGQADIVKSGSCLKCTKGFYQPDMGQTSCLSCPVGNSTASEGATEVEQCKDACPPGTYSASGVSDPACLPCPRGTYMPNTTATSCVPCEDTHYTLAEGAVSPTLCIAKCTPGSYSPTGLEPCEWCPKGSYQALDMMTTCDQCEADTSTNGTGATAKSDCFKLCPPGTSSPSGLESPTCMPCEKGTYQDEKEQKTCKRCAGHNTTISTGLQSELDCLEQCAPGTFSITGVAPCAKCKFGQFQPKYGQTFCERCEFGKTTLGVGSESAEECSVINLKQGKYDGNIWTWELLLISLISAIVISVTMLLIMCIKTGGLQKGTSSPKHKRFGKCTQSDSNEQLPRHLVIDQSGTHTVNATYDTTWFPSGDGAREEPEPDYNDDQISEKFSQYAENYPDVLGQEEPVPDYPGAPQRVEESSSESESGPDPEPDYDVALPVMEDEPEADYNMVDFKHPVGGRSVEPTYDVSKL</sequence>
<dbReference type="SMART" id="SM00181">
    <property type="entry name" value="EGF"/>
    <property type="match status" value="3"/>
</dbReference>
<dbReference type="CDD" id="cd00185">
    <property type="entry name" value="TNFRSF"/>
    <property type="match status" value="1"/>
</dbReference>
<keyword evidence="4" id="KW-0472">Membrane</keyword>
<dbReference type="InterPro" id="IPR011641">
    <property type="entry name" value="Tyr-kin_ephrin_A/B_rcpt-like"/>
</dbReference>
<evidence type="ECO:0000256" key="4">
    <source>
        <dbReference type="SAM" id="Phobius"/>
    </source>
</evidence>
<dbReference type="SMART" id="SM00408">
    <property type="entry name" value="IGc2"/>
    <property type="match status" value="2"/>
</dbReference>
<dbReference type="Gene3D" id="2.60.40.10">
    <property type="entry name" value="Immunoglobulins"/>
    <property type="match status" value="2"/>
</dbReference>
<reference evidence="8" key="1">
    <citation type="submission" date="2025-08" db="UniProtKB">
        <authorList>
            <consortium name="RefSeq"/>
        </authorList>
    </citation>
    <scope>IDENTIFICATION</scope>
    <source>
        <tissue evidence="8">Gonads</tissue>
    </source>
</reference>
<gene>
    <name evidence="8" type="primary">LOC106180167</name>
</gene>
<evidence type="ECO:0000256" key="3">
    <source>
        <dbReference type="SAM" id="MobiDB-lite"/>
    </source>
</evidence>
<evidence type="ECO:0000313" key="8">
    <source>
        <dbReference type="RefSeq" id="XP_013419527.1"/>
    </source>
</evidence>
<feature type="domain" description="EGF-like" evidence="5">
    <location>
        <begin position="94"/>
        <end position="132"/>
    </location>
</feature>
<dbReference type="KEGG" id="lak:106180167"/>
<proteinExistence type="predicted"/>
<dbReference type="Gene3D" id="2.10.50.10">
    <property type="entry name" value="Tumor Necrosis Factor Receptor, subunit A, domain 2"/>
    <property type="match status" value="4"/>
</dbReference>
<name>A0A1S3KAK5_LINAN</name>
<dbReference type="PROSITE" id="PS50026">
    <property type="entry name" value="EGF_3"/>
    <property type="match status" value="1"/>
</dbReference>
<dbReference type="CDD" id="cd00054">
    <property type="entry name" value="EGF_CA"/>
    <property type="match status" value="1"/>
</dbReference>
<dbReference type="PANTHER" id="PTHR46967:SF2">
    <property type="entry name" value="SUSHI, VON WILLEBRAND FACTOR TYPE A, EGF AND PENTRAXIN DOMAIN-CONTAINING PROTEIN 1-LIKE"/>
    <property type="match status" value="1"/>
</dbReference>
<dbReference type="SUPFAM" id="SSF48726">
    <property type="entry name" value="Immunoglobulin"/>
    <property type="match status" value="2"/>
</dbReference>
<feature type="region of interest" description="Disordered" evidence="3">
    <location>
        <begin position="2176"/>
        <end position="2200"/>
    </location>
</feature>
<dbReference type="InterPro" id="IPR003599">
    <property type="entry name" value="Ig_sub"/>
</dbReference>
<accession>A0A1S3KAK5</accession>
<dbReference type="PANTHER" id="PTHR46967">
    <property type="entry name" value="INSULIN-LIKE GROWTH FACTOR BINDING PROTEIN,N-TERMINAL"/>
    <property type="match status" value="1"/>
</dbReference>
<comment type="caution">
    <text evidence="1">Lacks conserved residue(s) required for the propagation of feature annotation.</text>
</comment>